<accession>A0ABS4GGR9</accession>
<dbReference type="Pfam" id="PF06114">
    <property type="entry name" value="Peptidase_M78"/>
    <property type="match status" value="1"/>
</dbReference>
<dbReference type="EMBL" id="JAGGKS010000008">
    <property type="protein sequence ID" value="MBP1926887.1"/>
    <property type="molecule type" value="Genomic_DNA"/>
</dbReference>
<sequence>MYYNMLNKSIYLLTEYQIFDYPIDKDTIEQIILDKNLKVATLKNLSAALCIDDTILVPKSQNNAYREDIVHELGHACYHVGNSLLKDKIIVSKQEQQANAFAAYFLMPVYVFEEAMKYCNDNYVLAEEFGVTVSFVKFRKQLTEALIYDGYFNELLKSYDY</sequence>
<keyword evidence="3" id="KW-1185">Reference proteome</keyword>
<proteinExistence type="predicted"/>
<evidence type="ECO:0000313" key="2">
    <source>
        <dbReference type="EMBL" id="MBP1926887.1"/>
    </source>
</evidence>
<name>A0ABS4GGR9_9FIRM</name>
<protein>
    <submittedName>
        <fullName evidence="2">Zn-dependent peptidase ImmA (M78 family)</fullName>
    </submittedName>
</protein>
<evidence type="ECO:0000313" key="3">
    <source>
        <dbReference type="Proteomes" id="UP001519342"/>
    </source>
</evidence>
<dbReference type="RefSeq" id="WP_209512604.1">
    <property type="nucleotide sequence ID" value="NZ_JAGGKS010000008.1"/>
</dbReference>
<dbReference type="InterPro" id="IPR010359">
    <property type="entry name" value="IrrE_HExxH"/>
</dbReference>
<gene>
    <name evidence="2" type="ORF">J2Z76_002757</name>
</gene>
<organism evidence="2 3">
    <name type="scientific">Sedimentibacter acidaminivorans</name>
    <dbReference type="NCBI Taxonomy" id="913099"/>
    <lineage>
        <taxon>Bacteria</taxon>
        <taxon>Bacillati</taxon>
        <taxon>Bacillota</taxon>
        <taxon>Tissierellia</taxon>
        <taxon>Sedimentibacter</taxon>
    </lineage>
</organism>
<dbReference type="Proteomes" id="UP001519342">
    <property type="component" value="Unassembled WGS sequence"/>
</dbReference>
<dbReference type="Gene3D" id="1.10.10.2910">
    <property type="match status" value="1"/>
</dbReference>
<evidence type="ECO:0000259" key="1">
    <source>
        <dbReference type="Pfam" id="PF06114"/>
    </source>
</evidence>
<comment type="caution">
    <text evidence="2">The sequence shown here is derived from an EMBL/GenBank/DDBJ whole genome shotgun (WGS) entry which is preliminary data.</text>
</comment>
<feature type="domain" description="IrrE N-terminal-like" evidence="1">
    <location>
        <begin position="64"/>
        <end position="139"/>
    </location>
</feature>
<reference evidence="2 3" key="1">
    <citation type="submission" date="2021-03" db="EMBL/GenBank/DDBJ databases">
        <title>Genomic Encyclopedia of Type Strains, Phase IV (KMG-IV): sequencing the most valuable type-strain genomes for metagenomic binning, comparative biology and taxonomic classification.</title>
        <authorList>
            <person name="Goeker M."/>
        </authorList>
    </citation>
    <scope>NUCLEOTIDE SEQUENCE [LARGE SCALE GENOMIC DNA]</scope>
    <source>
        <strain evidence="2 3">DSM 24004</strain>
    </source>
</reference>